<organism evidence="3 4">
    <name type="scientific">Amblyomma americanum</name>
    <name type="common">Lone star tick</name>
    <dbReference type="NCBI Taxonomy" id="6943"/>
    <lineage>
        <taxon>Eukaryota</taxon>
        <taxon>Metazoa</taxon>
        <taxon>Ecdysozoa</taxon>
        <taxon>Arthropoda</taxon>
        <taxon>Chelicerata</taxon>
        <taxon>Arachnida</taxon>
        <taxon>Acari</taxon>
        <taxon>Parasitiformes</taxon>
        <taxon>Ixodida</taxon>
        <taxon>Ixodoidea</taxon>
        <taxon>Ixodidae</taxon>
        <taxon>Amblyomminae</taxon>
        <taxon>Amblyomma</taxon>
    </lineage>
</organism>
<proteinExistence type="predicted"/>
<dbReference type="Proteomes" id="UP001321473">
    <property type="component" value="Unassembled WGS sequence"/>
</dbReference>
<evidence type="ECO:0000313" key="3">
    <source>
        <dbReference type="EMBL" id="KAK8789090.1"/>
    </source>
</evidence>
<dbReference type="EMBL" id="JARKHS020000166">
    <property type="protein sequence ID" value="KAK8789090.1"/>
    <property type="molecule type" value="Genomic_DNA"/>
</dbReference>
<reference evidence="3 4" key="1">
    <citation type="journal article" date="2023" name="Arcadia Sci">
        <title>De novo assembly of a long-read Amblyomma americanum tick genome.</title>
        <authorList>
            <person name="Chou S."/>
            <person name="Poskanzer K.E."/>
            <person name="Rollins M."/>
            <person name="Thuy-Boun P.S."/>
        </authorList>
    </citation>
    <scope>NUCLEOTIDE SEQUENCE [LARGE SCALE GENOMIC DNA]</scope>
    <source>
        <strain evidence="3">F_SG_1</strain>
        <tissue evidence="3">Salivary glands</tissue>
    </source>
</reference>
<sequence>MSGLIGFLGIAFSLGACDGSATALRATLPHQTKLISDFEANGTSETQECDVYNSTAEFFACGLRFTEIVSYNPPKEKICMAYLTFEACATAAQCRASLSEFNAHAMHVRSVVLSPYEPYCRGFVPPEVNENIDVITIVSREPYTGPPGPQPPPPVTVPPWTPEGPKRPTGPKEPTGPKRPTGRTGPTVPTKPTGPTVPPRCNQDMYLEKYFECGVKFVINVDSVMAEHKKNHECRVCRLYKNFLACIEILCSSQSDIGASLNHFTVVLTEGYEEMCKIVTEPCTRLRLLRDFFYCGTHYYKSYNQVGLWFRFAQSGVCECVYCALCFTAQTDVTPLL</sequence>
<keyword evidence="4" id="KW-1185">Reference proteome</keyword>
<gene>
    <name evidence="3" type="ORF">V5799_021133</name>
</gene>
<evidence type="ECO:0000256" key="1">
    <source>
        <dbReference type="SAM" id="MobiDB-lite"/>
    </source>
</evidence>
<name>A0AAQ4FPE6_AMBAM</name>
<feature type="chain" id="PRO_5043009112" evidence="2">
    <location>
        <begin position="20"/>
        <end position="337"/>
    </location>
</feature>
<accession>A0AAQ4FPE6</accession>
<protein>
    <submittedName>
        <fullName evidence="3">Uncharacterized protein</fullName>
    </submittedName>
</protein>
<evidence type="ECO:0000313" key="4">
    <source>
        <dbReference type="Proteomes" id="UP001321473"/>
    </source>
</evidence>
<feature type="compositionally biased region" description="Pro residues" evidence="1">
    <location>
        <begin position="144"/>
        <end position="162"/>
    </location>
</feature>
<comment type="caution">
    <text evidence="3">The sequence shown here is derived from an EMBL/GenBank/DDBJ whole genome shotgun (WGS) entry which is preliminary data.</text>
</comment>
<keyword evidence="2" id="KW-0732">Signal</keyword>
<feature type="region of interest" description="Disordered" evidence="1">
    <location>
        <begin position="140"/>
        <end position="199"/>
    </location>
</feature>
<dbReference type="AlphaFoldDB" id="A0AAQ4FPE6"/>
<feature type="signal peptide" evidence="2">
    <location>
        <begin position="1"/>
        <end position="19"/>
    </location>
</feature>
<feature type="compositionally biased region" description="Low complexity" evidence="1">
    <location>
        <begin position="178"/>
        <end position="194"/>
    </location>
</feature>
<evidence type="ECO:0000256" key="2">
    <source>
        <dbReference type="SAM" id="SignalP"/>
    </source>
</evidence>